<dbReference type="AlphaFoldDB" id="A0A7I9V572"/>
<dbReference type="EMBL" id="BJOV01000002">
    <property type="protein sequence ID" value="GEE00559.1"/>
    <property type="molecule type" value="Genomic_DNA"/>
</dbReference>
<gene>
    <name evidence="1" type="ORF">nbrc107696_10050</name>
</gene>
<organism evidence="1 2">
    <name type="scientific">Gordonia spumicola</name>
    <dbReference type="NCBI Taxonomy" id="589161"/>
    <lineage>
        <taxon>Bacteria</taxon>
        <taxon>Bacillati</taxon>
        <taxon>Actinomycetota</taxon>
        <taxon>Actinomycetes</taxon>
        <taxon>Mycobacteriales</taxon>
        <taxon>Gordoniaceae</taxon>
        <taxon>Gordonia</taxon>
    </lineage>
</organism>
<protein>
    <submittedName>
        <fullName evidence="1">Uncharacterized protein</fullName>
    </submittedName>
</protein>
<proteinExistence type="predicted"/>
<dbReference type="OrthoDB" id="9932860at2"/>
<evidence type="ECO:0000313" key="2">
    <source>
        <dbReference type="Proteomes" id="UP000444960"/>
    </source>
</evidence>
<evidence type="ECO:0000313" key="1">
    <source>
        <dbReference type="EMBL" id="GEE00559.1"/>
    </source>
</evidence>
<name>A0A7I9V572_9ACTN</name>
<dbReference type="Proteomes" id="UP000444960">
    <property type="component" value="Unassembled WGS sequence"/>
</dbReference>
<reference evidence="2" key="1">
    <citation type="submission" date="2019-06" db="EMBL/GenBank/DDBJ databases">
        <title>Gordonia isolated from sludge of a wastewater treatment plant.</title>
        <authorList>
            <person name="Tamura T."/>
            <person name="Aoyama K."/>
            <person name="Kang Y."/>
            <person name="Saito S."/>
            <person name="Akiyama N."/>
            <person name="Yazawa K."/>
            <person name="Gonoi T."/>
            <person name="Mikami Y."/>
        </authorList>
    </citation>
    <scope>NUCLEOTIDE SEQUENCE [LARGE SCALE GENOMIC DNA]</scope>
    <source>
        <strain evidence="2">NBRC 107696</strain>
    </source>
</reference>
<accession>A0A7I9V572</accession>
<sequence length="163" mass="17365">MTEVPLRLVVTGGPDVVAAAVGELSSSFGHVVQAGPTDFEPGDLWAAVGESLSRFDRRICAEARHTSFVSSGSVLDDWTALNRRLSSEAGVGRGDARFARRYLRMHRETSIRHARTAYDAVVVIGDALDPDLSDLIAATDLTLVTHPPTTPASLIIDELGGTP</sequence>
<comment type="caution">
    <text evidence="1">The sequence shown here is derived from an EMBL/GenBank/DDBJ whole genome shotgun (WGS) entry which is preliminary data.</text>
</comment>
<keyword evidence="2" id="KW-1185">Reference proteome</keyword>
<dbReference type="RefSeq" id="WP_161894443.1">
    <property type="nucleotide sequence ID" value="NZ_BJOV01000002.1"/>
</dbReference>